<evidence type="ECO:0000313" key="4">
    <source>
        <dbReference type="Proteomes" id="UP000304928"/>
    </source>
</evidence>
<reference evidence="3 4" key="1">
    <citation type="submission" date="2018-10" db="EMBL/GenBank/DDBJ databases">
        <title>Fifty Aureobasidium pullulans genomes reveal a recombining polyextremotolerant generalist.</title>
        <authorList>
            <person name="Gostincar C."/>
            <person name="Turk M."/>
            <person name="Zajc J."/>
            <person name="Gunde-Cimerman N."/>
        </authorList>
    </citation>
    <scope>NUCLEOTIDE SEQUENCE [LARGE SCALE GENOMIC DNA]</scope>
    <source>
        <strain evidence="3 4">EXF-10507</strain>
    </source>
</reference>
<organism evidence="3 4">
    <name type="scientific">Aureobasidium pullulans</name>
    <name type="common">Black yeast</name>
    <name type="synonym">Pullularia pullulans</name>
    <dbReference type="NCBI Taxonomy" id="5580"/>
    <lineage>
        <taxon>Eukaryota</taxon>
        <taxon>Fungi</taxon>
        <taxon>Dikarya</taxon>
        <taxon>Ascomycota</taxon>
        <taxon>Pezizomycotina</taxon>
        <taxon>Dothideomycetes</taxon>
        <taxon>Dothideomycetidae</taxon>
        <taxon>Dothideales</taxon>
        <taxon>Saccotheciaceae</taxon>
        <taxon>Aureobasidium</taxon>
    </lineage>
</organism>
<evidence type="ECO:0000256" key="1">
    <source>
        <dbReference type="SAM" id="MobiDB-lite"/>
    </source>
</evidence>
<gene>
    <name evidence="3" type="ORF">D6D15_04963</name>
</gene>
<dbReference type="AlphaFoldDB" id="A0A4S9BA20"/>
<dbReference type="EMBL" id="QZAR01000074">
    <property type="protein sequence ID" value="THW89862.1"/>
    <property type="molecule type" value="Genomic_DNA"/>
</dbReference>
<comment type="caution">
    <text evidence="3">The sequence shown here is derived from an EMBL/GenBank/DDBJ whole genome shotgun (WGS) entry which is preliminary data.</text>
</comment>
<dbReference type="GO" id="GO:0030466">
    <property type="term" value="P:silent mating-type cassette heterochromatin formation"/>
    <property type="evidence" value="ECO:0007669"/>
    <property type="project" value="TreeGrafter"/>
</dbReference>
<name>A0A4S9BA20_AURPU</name>
<dbReference type="Pfam" id="PF16761">
    <property type="entry name" value="Clr2_transil"/>
    <property type="match status" value="1"/>
</dbReference>
<accession>A0A4S9BA20</accession>
<dbReference type="InterPro" id="IPR031915">
    <property type="entry name" value="Clr2_N"/>
</dbReference>
<evidence type="ECO:0000259" key="2">
    <source>
        <dbReference type="Pfam" id="PF16761"/>
    </source>
</evidence>
<dbReference type="InterPro" id="IPR038986">
    <property type="entry name" value="Clr2"/>
</dbReference>
<dbReference type="GO" id="GO:0033553">
    <property type="term" value="C:rDNA heterochromatin"/>
    <property type="evidence" value="ECO:0007669"/>
    <property type="project" value="TreeGrafter"/>
</dbReference>
<feature type="domain" description="Cryptic loci regulator 2 N-terminal" evidence="2">
    <location>
        <begin position="86"/>
        <end position="157"/>
    </location>
</feature>
<evidence type="ECO:0000313" key="3">
    <source>
        <dbReference type="EMBL" id="THW89862.1"/>
    </source>
</evidence>
<proteinExistence type="predicted"/>
<dbReference type="Proteomes" id="UP000304928">
    <property type="component" value="Unassembled WGS sequence"/>
</dbReference>
<dbReference type="PANTHER" id="PTHR38046:SF1">
    <property type="entry name" value="CRYPTIC LOCI REGULATOR 2"/>
    <property type="match status" value="1"/>
</dbReference>
<feature type="region of interest" description="Disordered" evidence="1">
    <location>
        <begin position="42"/>
        <end position="63"/>
    </location>
</feature>
<sequence>MAIPRDAFLFSSRISPKQTSIMTATQSTEEKPCVVLLNRLTSDGDQSKHPNGTSGSKPSQHSHTVSFHNSIAAELAIKTPVIIPLLSDFPENYALFFVTRQDGSKDDLYLWGHPSGKSFRSGSQFAKHVSWLMKRDTYYMVKGDEDAKVAKCECMLCKT</sequence>
<dbReference type="PANTHER" id="PTHR38046">
    <property type="entry name" value="CRYPTIC LOCI REGULATOR 2"/>
    <property type="match status" value="1"/>
</dbReference>
<dbReference type="GO" id="GO:0031934">
    <property type="term" value="C:mating-type region heterochromatin"/>
    <property type="evidence" value="ECO:0007669"/>
    <property type="project" value="TreeGrafter"/>
</dbReference>
<protein>
    <recommendedName>
        <fullName evidence="2">Cryptic loci regulator 2 N-terminal domain-containing protein</fullName>
    </recommendedName>
</protein>
<dbReference type="GO" id="GO:0070824">
    <property type="term" value="C:SHREC complex"/>
    <property type="evidence" value="ECO:0007669"/>
    <property type="project" value="InterPro"/>
</dbReference>